<name>A0A4P9WNU8_9FUNG</name>
<evidence type="ECO:0000313" key="1">
    <source>
        <dbReference type="EMBL" id="RKO93378.1"/>
    </source>
</evidence>
<dbReference type="SUPFAM" id="SSF52540">
    <property type="entry name" value="P-loop containing nucleoside triphosphate hydrolases"/>
    <property type="match status" value="1"/>
</dbReference>
<dbReference type="EMBL" id="KZ994265">
    <property type="protein sequence ID" value="RKO93378.1"/>
    <property type="molecule type" value="Genomic_DNA"/>
</dbReference>
<dbReference type="GO" id="GO:0004386">
    <property type="term" value="F:helicase activity"/>
    <property type="evidence" value="ECO:0007669"/>
    <property type="project" value="TreeGrafter"/>
</dbReference>
<dbReference type="Gene3D" id="3.40.50.300">
    <property type="entry name" value="P-loop containing nucleotide triphosphate hydrolases"/>
    <property type="match status" value="1"/>
</dbReference>
<sequence length="74" mass="8226">VCVDEAQERSLDADLGLVLLKHATQLNPNLHLVIMSADFDTDRIASYLGSCHIVRVPRRSHPIDALYAEEAADR</sequence>
<dbReference type="GO" id="GO:0003723">
    <property type="term" value="F:RNA binding"/>
    <property type="evidence" value="ECO:0007669"/>
    <property type="project" value="TreeGrafter"/>
</dbReference>
<reference evidence="2" key="1">
    <citation type="journal article" date="2018" name="Nat. Microbiol.">
        <title>Leveraging single-cell genomics to expand the fungal tree of life.</title>
        <authorList>
            <person name="Ahrendt S.R."/>
            <person name="Quandt C.A."/>
            <person name="Ciobanu D."/>
            <person name="Clum A."/>
            <person name="Salamov A."/>
            <person name="Andreopoulos B."/>
            <person name="Cheng J.F."/>
            <person name="Woyke T."/>
            <person name="Pelin A."/>
            <person name="Henrissat B."/>
            <person name="Reynolds N.K."/>
            <person name="Benny G.L."/>
            <person name="Smith M.E."/>
            <person name="James T.Y."/>
            <person name="Grigoriev I.V."/>
        </authorList>
    </citation>
    <scope>NUCLEOTIDE SEQUENCE [LARGE SCALE GENOMIC DNA]</scope>
</reference>
<proteinExistence type="predicted"/>
<organism evidence="1 2">
    <name type="scientific">Blyttiomyces helicus</name>
    <dbReference type="NCBI Taxonomy" id="388810"/>
    <lineage>
        <taxon>Eukaryota</taxon>
        <taxon>Fungi</taxon>
        <taxon>Fungi incertae sedis</taxon>
        <taxon>Chytridiomycota</taxon>
        <taxon>Chytridiomycota incertae sedis</taxon>
        <taxon>Chytridiomycetes</taxon>
        <taxon>Chytridiomycetes incertae sedis</taxon>
        <taxon>Blyttiomyces</taxon>
    </lineage>
</organism>
<dbReference type="InterPro" id="IPR027417">
    <property type="entry name" value="P-loop_NTPase"/>
</dbReference>
<gene>
    <name evidence="1" type="ORF">BDK51DRAFT_16447</name>
</gene>
<dbReference type="PANTHER" id="PTHR18934:SF81">
    <property type="entry name" value="ATP-DEPENDENT RNA HELICASE DEAH11, CHLOROPLASTIC-RELATED"/>
    <property type="match status" value="1"/>
</dbReference>
<accession>A0A4P9WNU8</accession>
<keyword evidence="2" id="KW-1185">Reference proteome</keyword>
<dbReference type="AlphaFoldDB" id="A0A4P9WNU8"/>
<dbReference type="Proteomes" id="UP000269721">
    <property type="component" value="Unassembled WGS sequence"/>
</dbReference>
<dbReference type="OrthoDB" id="10253254at2759"/>
<evidence type="ECO:0000313" key="2">
    <source>
        <dbReference type="Proteomes" id="UP000269721"/>
    </source>
</evidence>
<dbReference type="PANTHER" id="PTHR18934">
    <property type="entry name" value="ATP-DEPENDENT RNA HELICASE"/>
    <property type="match status" value="1"/>
</dbReference>
<protein>
    <submittedName>
        <fullName evidence="1">Uncharacterized protein</fullName>
    </submittedName>
</protein>
<feature type="non-terminal residue" evidence="1">
    <location>
        <position position="1"/>
    </location>
</feature>